<accession>A0A7C8VL72</accession>
<feature type="transmembrane region" description="Helical" evidence="2">
    <location>
        <begin position="227"/>
        <end position="244"/>
    </location>
</feature>
<dbReference type="OrthoDB" id="4137487at2759"/>
<feature type="transmembrane region" description="Helical" evidence="2">
    <location>
        <begin position="288"/>
        <end position="308"/>
    </location>
</feature>
<evidence type="ECO:0000259" key="4">
    <source>
        <dbReference type="Pfam" id="PF10348"/>
    </source>
</evidence>
<keyword evidence="2" id="KW-1133">Transmembrane helix</keyword>
<dbReference type="AlphaFoldDB" id="A0A7C8VL72"/>
<reference evidence="6 7" key="1">
    <citation type="submission" date="2020-01" db="EMBL/GenBank/DDBJ databases">
        <authorList>
            <person name="Palmer J.M."/>
        </authorList>
    </citation>
    <scope>NUCLEOTIDE SEQUENCE [LARGE SCALE GENOMIC DNA]</scope>
    <source>
        <strain evidence="6 7">TWF970</strain>
    </source>
</reference>
<feature type="transmembrane region" description="Helical" evidence="2">
    <location>
        <begin position="98"/>
        <end position="122"/>
    </location>
</feature>
<feature type="domain" description="Protein YTP1-like C-terminal" evidence="5">
    <location>
        <begin position="107"/>
        <end position="348"/>
    </location>
</feature>
<keyword evidence="3" id="KW-0732">Signal</keyword>
<keyword evidence="2" id="KW-0472">Membrane</keyword>
<feature type="signal peptide" evidence="3">
    <location>
        <begin position="1"/>
        <end position="22"/>
    </location>
</feature>
<dbReference type="InterPro" id="IPR018827">
    <property type="entry name" value="YTP1_C"/>
</dbReference>
<evidence type="ECO:0000256" key="2">
    <source>
        <dbReference type="SAM" id="Phobius"/>
    </source>
</evidence>
<dbReference type="PANTHER" id="PTHR31685">
    <property type="entry name" value="INTEGRAL MEMBRANE PROTEIN (AFU_ORTHOLOGUE AFUA_6G12730)-RELATED"/>
    <property type="match status" value="1"/>
</dbReference>
<proteinExistence type="predicted"/>
<feature type="transmembrane region" description="Helical" evidence="2">
    <location>
        <begin position="256"/>
        <end position="276"/>
    </location>
</feature>
<gene>
    <name evidence="6" type="ORF">TWF970_001036</name>
</gene>
<evidence type="ECO:0000313" key="6">
    <source>
        <dbReference type="EMBL" id="KAF3283865.1"/>
    </source>
</evidence>
<name>A0A7C8VL72_ORBOL</name>
<feature type="transmembrane region" description="Helical" evidence="2">
    <location>
        <begin position="46"/>
        <end position="67"/>
    </location>
</feature>
<dbReference type="Proteomes" id="UP000474640">
    <property type="component" value="Unassembled WGS sequence"/>
</dbReference>
<dbReference type="EMBL" id="JAABOJ010000010">
    <property type="protein sequence ID" value="KAF3283865.1"/>
    <property type="molecule type" value="Genomic_DNA"/>
</dbReference>
<evidence type="ECO:0000256" key="1">
    <source>
        <dbReference type="SAM" id="MobiDB-lite"/>
    </source>
</evidence>
<dbReference type="PANTHER" id="PTHR31685:SF2">
    <property type="entry name" value="PROTEIN YTP1"/>
    <property type="match status" value="1"/>
</dbReference>
<evidence type="ECO:0008006" key="8">
    <source>
        <dbReference type="Google" id="ProtNLM"/>
    </source>
</evidence>
<dbReference type="InterPro" id="IPR018825">
    <property type="entry name" value="DUF2427"/>
</dbReference>
<feature type="chain" id="PRO_5028929792" description="Protein YTP1-like C-terminal domain-containing protein" evidence="3">
    <location>
        <begin position="23"/>
        <end position="414"/>
    </location>
</feature>
<feature type="domain" description="DUF2427" evidence="4">
    <location>
        <begin position="32"/>
        <end position="96"/>
    </location>
</feature>
<evidence type="ECO:0000313" key="7">
    <source>
        <dbReference type="Proteomes" id="UP000474640"/>
    </source>
</evidence>
<sequence>MGRVYQSIAFLALIALIPFSHAHDHKGDERIKDGEHISYEPIDTILWLHILSMILAFGILFPLGMVLGLTRNRFHVPVQISATCIAIMGWFLGHGHDVIGIIIPVASWVQMIFGGITALGFCHTHHLGQCLAHFIMGGSFIAYAIVMTLMTLVGQAWLRRQGRAPEFWDSLIIAVWGFVNTFTEHRWGQEWSHGDYQHTSMGIVWWCAGLLGLWLSRGRNGEARRNLIPSIVIFLTGWAMSSHVQHLEFSTKIHAVFGYTLMAAGLSRLIEIAFVLRDRTSRPNGEPSTFQHLPPYLLIASGFLFMGANEEQLQLLFDSGIDHVSYLLVLYSLAFLLYLFVQILIYIYSSNTAENKAARGGNAGRRRPELAPIETGRDGEEYELEGLISDDEERLESALTRVGEGSPPLKEGRA</sequence>
<feature type="transmembrane region" description="Helical" evidence="2">
    <location>
        <begin position="196"/>
        <end position="215"/>
    </location>
</feature>
<evidence type="ECO:0000256" key="3">
    <source>
        <dbReference type="SAM" id="SignalP"/>
    </source>
</evidence>
<keyword evidence="2" id="KW-0812">Transmembrane</keyword>
<feature type="region of interest" description="Disordered" evidence="1">
    <location>
        <begin position="357"/>
        <end position="383"/>
    </location>
</feature>
<organism evidence="6 7">
    <name type="scientific">Orbilia oligospora</name>
    <name type="common">Nematode-trapping fungus</name>
    <name type="synonym">Arthrobotrys oligospora</name>
    <dbReference type="NCBI Taxonomy" id="2813651"/>
    <lineage>
        <taxon>Eukaryota</taxon>
        <taxon>Fungi</taxon>
        <taxon>Dikarya</taxon>
        <taxon>Ascomycota</taxon>
        <taxon>Pezizomycotina</taxon>
        <taxon>Orbiliomycetes</taxon>
        <taxon>Orbiliales</taxon>
        <taxon>Orbiliaceae</taxon>
        <taxon>Orbilia</taxon>
    </lineage>
</organism>
<protein>
    <recommendedName>
        <fullName evidence="8">Protein YTP1-like C-terminal domain-containing protein</fullName>
    </recommendedName>
</protein>
<evidence type="ECO:0000259" key="5">
    <source>
        <dbReference type="Pfam" id="PF10355"/>
    </source>
</evidence>
<dbReference type="Pfam" id="PF10355">
    <property type="entry name" value="Ytp1"/>
    <property type="match status" value="1"/>
</dbReference>
<feature type="transmembrane region" description="Helical" evidence="2">
    <location>
        <begin position="134"/>
        <end position="158"/>
    </location>
</feature>
<dbReference type="Pfam" id="PF10348">
    <property type="entry name" value="DUF2427"/>
    <property type="match status" value="1"/>
</dbReference>
<feature type="transmembrane region" description="Helical" evidence="2">
    <location>
        <begin position="328"/>
        <end position="349"/>
    </location>
</feature>
<feature type="transmembrane region" description="Helical" evidence="2">
    <location>
        <begin position="74"/>
        <end position="92"/>
    </location>
</feature>
<comment type="caution">
    <text evidence="6">The sequence shown here is derived from an EMBL/GenBank/DDBJ whole genome shotgun (WGS) entry which is preliminary data.</text>
</comment>